<keyword evidence="1" id="KW-0812">Transmembrane</keyword>
<organism evidence="2">
    <name type="scientific">hydrothermal vent metagenome</name>
    <dbReference type="NCBI Taxonomy" id="652676"/>
    <lineage>
        <taxon>unclassified sequences</taxon>
        <taxon>metagenomes</taxon>
        <taxon>ecological metagenomes</taxon>
    </lineage>
</organism>
<dbReference type="EMBL" id="UOGL01000061">
    <property type="protein sequence ID" value="VAX36510.1"/>
    <property type="molecule type" value="Genomic_DNA"/>
</dbReference>
<name>A0A3B1DNH6_9ZZZZ</name>
<keyword evidence="1" id="KW-0472">Membrane</keyword>
<reference evidence="2" key="1">
    <citation type="submission" date="2018-06" db="EMBL/GenBank/DDBJ databases">
        <authorList>
            <person name="Zhirakovskaya E."/>
        </authorList>
    </citation>
    <scope>NUCLEOTIDE SEQUENCE</scope>
</reference>
<feature type="non-terminal residue" evidence="2">
    <location>
        <position position="460"/>
    </location>
</feature>
<protein>
    <submittedName>
        <fullName evidence="2">Uncharacterized protein</fullName>
    </submittedName>
</protein>
<dbReference type="AlphaFoldDB" id="A0A3B1DNH6"/>
<evidence type="ECO:0000313" key="2">
    <source>
        <dbReference type="EMBL" id="VAX36510.1"/>
    </source>
</evidence>
<gene>
    <name evidence="2" type="ORF">MNBD_PLANCTO02-1977</name>
</gene>
<proteinExistence type="predicted"/>
<feature type="transmembrane region" description="Helical" evidence="1">
    <location>
        <begin position="24"/>
        <end position="46"/>
    </location>
</feature>
<evidence type="ECO:0000256" key="1">
    <source>
        <dbReference type="SAM" id="Phobius"/>
    </source>
</evidence>
<sequence>MKHQSAHKQQPVSHQKVSNRRGSVIVVVLALLGALTLLGILFYTLAGQQQVNAEYFSDSAKISEASGIDPDTFFDWGLRQLIVGPADNEYNSALWGGRKSLLPTMFGLDITPYNGSGIHLAWDNTAQQTVVDLNHDGIADSDQSMLELNDSPGAQGSVLDLRARYQFASPDVPYTYPDINNLFLSHISMGLSPSNAPVQVVIPSFTGAPLMRRFSSSPNIYTDPSTSRYVLHPHSSHMAVDATGTVSNIPRFLPVVNPFPFTAPNLGVWKSIADANNLALDTDPSATGTNDSIWVDLGFPVQTLSDGTKYIPMFSMKVVDADGLLNLNAIGNVNGNTTLNNPANPFGSILGTVAPISISHNGLSASEINPLPALITGLPATTATVQHNFFFGRDPATPVELANMEWWWLLKGRGNMSSATNFTEVFPGRWGEINRLEAELGTPIASRDPNMFSGPGITGV</sequence>
<keyword evidence="1" id="KW-1133">Transmembrane helix</keyword>
<accession>A0A3B1DNH6</accession>